<dbReference type="Pfam" id="PF16686">
    <property type="entry name" value="POT1PC"/>
    <property type="match status" value="1"/>
</dbReference>
<evidence type="ECO:0000313" key="10">
    <source>
        <dbReference type="EMBL" id="KAB2573190.1"/>
    </source>
</evidence>
<dbReference type="FunFam" id="2.40.50.140:FF:000303">
    <property type="entry name" value="Protection of telomeres protein 1"/>
    <property type="match status" value="1"/>
</dbReference>
<evidence type="ECO:0000256" key="7">
    <source>
        <dbReference type="ARBA" id="ARBA00023242"/>
    </source>
</evidence>
<sequence length="630" mass="71631">MPLGAPVRQPDSFLTIEQALEQPTQKTVNVIGVVSEILPMKDSNGSGRRSFALVDAPANHLMDMQFAIQLQDKSVATKLHEGRSIRVKWFIKHYMPQAPQIENVGDTVILRGFKVIIFSNKHLLLSSYQSECIIFPPNVMPDPHFNDSYASGQMLNYLRYPQTAKAPTSEQQLWAISLRHALCSNLATEPTAVVSATPRQSSTKFRLIKDIGPSQFFDLVVEVVKSYPPTFEMYVTDYTENTLLYRYKYPHEDRGTSVGRDGDPYGFTDELHKREWAGPFGQMTLQVKFWDNHVDSLHKVKEGDFIQLQNVHIKMDDHGKKIEGALHGDRHHPGRVYVTMVKTWDPRVRALKERKQAYLTAMKNREQQGQGKQSRKEKNKKKKAMEQKGKQTAAQSESPANEADHLGPNFHVKCERPQDPIVRLADIENNERRLYKTPNGVSCDLPFINAIYRARVRVVDFWPEKLEDFSRSLDDPEFNDIREEGQTQSSTTYTALSAGTQHWEWHFCLLVEDAKQPPGTKNPVRIPLLVFDKAAECLLRLDAADLRKDKRTLNQLKNKLFILWGNLEELKSEGGDPFDDAVAKQHSSNAFDCCIKETGTTAEPELGKVGSGAQPSFQRIYNLHGTTIND</sequence>
<dbReference type="GO" id="GO:0010521">
    <property type="term" value="F:telomerase inhibitor activity"/>
    <property type="evidence" value="ECO:0007669"/>
    <property type="project" value="TreeGrafter"/>
</dbReference>
<dbReference type="GO" id="GO:0000783">
    <property type="term" value="C:nuclear telomere cap complex"/>
    <property type="evidence" value="ECO:0007669"/>
    <property type="project" value="TreeGrafter"/>
</dbReference>
<dbReference type="InterPro" id="IPR032042">
    <property type="entry name" value="POT1PC"/>
</dbReference>
<proteinExistence type="inferred from homology"/>
<dbReference type="InterPro" id="IPR012340">
    <property type="entry name" value="NA-bd_OB-fold"/>
</dbReference>
<keyword evidence="5" id="KW-0779">Telomere</keyword>
<evidence type="ECO:0000256" key="4">
    <source>
        <dbReference type="ARBA" id="ARBA00022454"/>
    </source>
</evidence>
<comment type="caution">
    <text evidence="10">The sequence shown here is derived from an EMBL/GenBank/DDBJ whole genome shotgun (WGS) entry which is preliminary data.</text>
</comment>
<keyword evidence="11" id="KW-1185">Reference proteome</keyword>
<evidence type="ECO:0000256" key="2">
    <source>
        <dbReference type="ARBA" id="ARBA00004574"/>
    </source>
</evidence>
<dbReference type="EMBL" id="VCHE01000063">
    <property type="protein sequence ID" value="KAB2573190.1"/>
    <property type="molecule type" value="Genomic_DNA"/>
</dbReference>
<keyword evidence="6" id="KW-0238">DNA-binding</keyword>
<evidence type="ECO:0000256" key="1">
    <source>
        <dbReference type="ARBA" id="ARBA00004123"/>
    </source>
</evidence>
<name>A0A5N5D771_9PEZI</name>
<dbReference type="AlphaFoldDB" id="A0A5N5D771"/>
<dbReference type="SUPFAM" id="SSF50249">
    <property type="entry name" value="Nucleic acid-binding proteins"/>
    <property type="match status" value="2"/>
</dbReference>
<evidence type="ECO:0000256" key="6">
    <source>
        <dbReference type="ARBA" id="ARBA00023125"/>
    </source>
</evidence>
<organism evidence="10 11">
    <name type="scientific">Lasiodiplodia theobromae</name>
    <dbReference type="NCBI Taxonomy" id="45133"/>
    <lineage>
        <taxon>Eukaryota</taxon>
        <taxon>Fungi</taxon>
        <taxon>Dikarya</taxon>
        <taxon>Ascomycota</taxon>
        <taxon>Pezizomycotina</taxon>
        <taxon>Dothideomycetes</taxon>
        <taxon>Dothideomycetes incertae sedis</taxon>
        <taxon>Botryosphaeriales</taxon>
        <taxon>Botryosphaeriaceae</taxon>
        <taxon>Lasiodiplodia</taxon>
    </lineage>
</organism>
<keyword evidence="4" id="KW-0158">Chromosome</keyword>
<accession>A0A5N5D771</accession>
<comment type="similarity">
    <text evidence="3">Belongs to the telombin family.</text>
</comment>
<dbReference type="GO" id="GO:0032210">
    <property type="term" value="P:regulation of telomere maintenance via telomerase"/>
    <property type="evidence" value="ECO:0007669"/>
    <property type="project" value="TreeGrafter"/>
</dbReference>
<keyword evidence="7" id="KW-0539">Nucleus</keyword>
<evidence type="ECO:0000256" key="5">
    <source>
        <dbReference type="ARBA" id="ARBA00022895"/>
    </source>
</evidence>
<dbReference type="PANTHER" id="PTHR14513">
    <property type="entry name" value="PROTECTION OF TELOMERES 1"/>
    <property type="match status" value="1"/>
</dbReference>
<protein>
    <submittedName>
        <fullName evidence="10">Protection of telomeres protein 1</fullName>
    </submittedName>
</protein>
<feature type="domain" description="Protection of telomeres protein 1 ssDNA-binding" evidence="9">
    <location>
        <begin position="207"/>
        <end position="359"/>
    </location>
</feature>
<dbReference type="GO" id="GO:0098505">
    <property type="term" value="F:G-rich strand telomeric DNA binding"/>
    <property type="evidence" value="ECO:0007669"/>
    <property type="project" value="TreeGrafter"/>
</dbReference>
<evidence type="ECO:0000313" key="11">
    <source>
        <dbReference type="Proteomes" id="UP000325902"/>
    </source>
</evidence>
<dbReference type="GO" id="GO:0016233">
    <property type="term" value="P:telomere capping"/>
    <property type="evidence" value="ECO:0007669"/>
    <property type="project" value="TreeGrafter"/>
</dbReference>
<feature type="region of interest" description="Disordered" evidence="8">
    <location>
        <begin position="362"/>
        <end position="413"/>
    </location>
</feature>
<dbReference type="Proteomes" id="UP000325902">
    <property type="component" value="Unassembled WGS sequence"/>
</dbReference>
<feature type="compositionally biased region" description="Basic residues" evidence="8">
    <location>
        <begin position="373"/>
        <end position="383"/>
    </location>
</feature>
<dbReference type="PANTHER" id="PTHR14513:SF0">
    <property type="entry name" value="PROTECTION OF TELOMERES PROTEIN 1"/>
    <property type="match status" value="1"/>
</dbReference>
<evidence type="ECO:0000256" key="8">
    <source>
        <dbReference type="SAM" id="MobiDB-lite"/>
    </source>
</evidence>
<evidence type="ECO:0000256" key="3">
    <source>
        <dbReference type="ARBA" id="ARBA00008442"/>
    </source>
</evidence>
<reference evidence="10 11" key="1">
    <citation type="journal article" date="2019" name="Sci. Rep.">
        <title>A multi-omics analysis of the grapevine pathogen Lasiodiplodia theobromae reveals that temperature affects the expression of virulence- and pathogenicity-related genes.</title>
        <authorList>
            <person name="Felix C."/>
            <person name="Meneses R."/>
            <person name="Goncalves M.F.M."/>
            <person name="Tilleman L."/>
            <person name="Duarte A.S."/>
            <person name="Jorrin-Novo J.V."/>
            <person name="Van de Peer Y."/>
            <person name="Deforce D."/>
            <person name="Van Nieuwerburgh F."/>
            <person name="Esteves A.C."/>
            <person name="Alves A."/>
        </authorList>
    </citation>
    <scope>NUCLEOTIDE SEQUENCE [LARGE SCALE GENOMIC DNA]</scope>
    <source>
        <strain evidence="10 11">LA-SOL3</strain>
    </source>
</reference>
<dbReference type="InterPro" id="IPR028389">
    <property type="entry name" value="POT1"/>
</dbReference>
<evidence type="ECO:0000259" key="9">
    <source>
        <dbReference type="Pfam" id="PF16686"/>
    </source>
</evidence>
<dbReference type="OrthoDB" id="2186770at2759"/>
<gene>
    <name evidence="10" type="primary">pot1</name>
    <name evidence="10" type="ORF">DBV05_g8121</name>
</gene>
<dbReference type="Gene3D" id="2.40.50.140">
    <property type="entry name" value="Nucleic acid-binding proteins"/>
    <property type="match status" value="3"/>
</dbReference>
<comment type="subcellular location">
    <subcellularLocation>
        <location evidence="2">Chromosome</location>
        <location evidence="2">Telomere</location>
    </subcellularLocation>
    <subcellularLocation>
        <location evidence="1">Nucleus</location>
    </subcellularLocation>
</comment>